<dbReference type="Pfam" id="PF00078">
    <property type="entry name" value="RVT_1"/>
    <property type="match status" value="1"/>
</dbReference>
<dbReference type="EMBL" id="OV696696">
    <property type="protein sequence ID" value="CAH1240954.1"/>
    <property type="molecule type" value="Genomic_DNA"/>
</dbReference>
<gene>
    <name evidence="2" type="primary">Hypp6244</name>
    <name evidence="2" type="ORF">BLAG_LOCUS4768</name>
</gene>
<dbReference type="AlphaFoldDB" id="A0A8J9YRX4"/>
<organism evidence="2 3">
    <name type="scientific">Branchiostoma lanceolatum</name>
    <name type="common">Common lancelet</name>
    <name type="synonym">Amphioxus lanceolatum</name>
    <dbReference type="NCBI Taxonomy" id="7740"/>
    <lineage>
        <taxon>Eukaryota</taxon>
        <taxon>Metazoa</taxon>
        <taxon>Chordata</taxon>
        <taxon>Cephalochordata</taxon>
        <taxon>Leptocardii</taxon>
        <taxon>Amphioxiformes</taxon>
        <taxon>Branchiostomatidae</taxon>
        <taxon>Branchiostoma</taxon>
    </lineage>
</organism>
<reference evidence="2" key="1">
    <citation type="submission" date="2022-01" db="EMBL/GenBank/DDBJ databases">
        <authorList>
            <person name="Braso-Vives M."/>
        </authorList>
    </citation>
    <scope>NUCLEOTIDE SEQUENCE</scope>
</reference>
<dbReference type="SUPFAM" id="SSF56672">
    <property type="entry name" value="DNA/RNA polymerases"/>
    <property type="match status" value="1"/>
</dbReference>
<evidence type="ECO:0000313" key="2">
    <source>
        <dbReference type="EMBL" id="CAH1240954.1"/>
    </source>
</evidence>
<proteinExistence type="predicted"/>
<dbReference type="OrthoDB" id="410381at2759"/>
<sequence>MNIAKNTIPNKMVKANSRTHKPWITLDILEMIRHKTDLYHAYKSSRTLENWTNYTTYKNRLTSEICKAERDYYGTISDKFKSLEASKLLWSVLSKLTGKGSRGIPTLSNNGVLVDKDKNKAELLNEIFVNITKDCTHPDRTRKLSILTSKQFTSLELTSEEVQTVLQSLCIDKAPGPDGITTKLLREAALEICVSLQQLFNYSLSTGIFPMEWKQSNVTPVFKKGDRTDPLNYRPISLLPTVAKVFERLVHNHLYSYLEENSLLHKNQSGFKKGDGTVLQLIRLVDDWARSIDDPDISCTAAVFLDVRRAFDTVWHQGLTYKLTRYGVGGPVLRWFDSYLTGRSQRVVINGVASSWGTTTAGVPQGSILGPLLFLVYLNDLMDLPCKSALNCFADDTSLYNSAKTAQEVVSTTNRDLHLVSTWFLDWGLQLHPDKCKVVCIKFDRKNVQLPPIFLLGKIVEQVSSYSHLGVTIHRSLRWTEHVQATTSKSKKLLGVLSKVKGKLGRHALETAYFALVRPRLEYASVLLGDLNCTASRMLEQVQYHAGCLVTGAMKGTPSPTLLQELEWDTLSTRRQYNSLGIMYKMTNGLVPPHLQPLIPSTRGAQSSTRLQLRNNTHLHVPRCRTQTYKTSFIPHTSSLWNQLPQAVKDARSPAVFKRECKKHLLTPRHQQTYRRLGSRQDNIYTARLRMGWSQLNSTLNKMKIKDKACACGASTETAQHYLLHCPLYSDPRNNLSSTVEHLVQQRPTASLLLQGSATHNLAINKQLSGALHTYIATTKRFAAP</sequence>
<dbReference type="InterPro" id="IPR043502">
    <property type="entry name" value="DNA/RNA_pol_sf"/>
</dbReference>
<accession>A0A8J9YRX4</accession>
<dbReference type="InterPro" id="IPR000477">
    <property type="entry name" value="RT_dom"/>
</dbReference>
<name>A0A8J9YRX4_BRALA</name>
<dbReference type="CDD" id="cd01650">
    <property type="entry name" value="RT_nLTR_like"/>
    <property type="match status" value="1"/>
</dbReference>
<dbReference type="PANTHER" id="PTHR33332">
    <property type="entry name" value="REVERSE TRANSCRIPTASE DOMAIN-CONTAINING PROTEIN"/>
    <property type="match status" value="1"/>
</dbReference>
<evidence type="ECO:0000313" key="3">
    <source>
        <dbReference type="Proteomes" id="UP000838412"/>
    </source>
</evidence>
<dbReference type="Proteomes" id="UP000838412">
    <property type="component" value="Chromosome 11"/>
</dbReference>
<dbReference type="PROSITE" id="PS50878">
    <property type="entry name" value="RT_POL"/>
    <property type="match status" value="1"/>
</dbReference>
<protein>
    <submittedName>
        <fullName evidence="2">Hypp6244 protein</fullName>
    </submittedName>
</protein>
<keyword evidence="3" id="KW-1185">Reference proteome</keyword>
<evidence type="ECO:0000259" key="1">
    <source>
        <dbReference type="PROSITE" id="PS50878"/>
    </source>
</evidence>
<feature type="domain" description="Reverse transcriptase" evidence="1">
    <location>
        <begin position="202"/>
        <end position="473"/>
    </location>
</feature>